<evidence type="ECO:0000313" key="4">
    <source>
        <dbReference type="EMBL" id="NPD92852.1"/>
    </source>
</evidence>
<comment type="caution">
    <text evidence="4">The sequence shown here is derived from an EMBL/GenBank/DDBJ whole genome shotgun (WGS) entry which is preliminary data.</text>
</comment>
<gene>
    <name evidence="4" type="ORF">HPS56_10960</name>
</gene>
<keyword evidence="5" id="KW-1185">Reference proteome</keyword>
<dbReference type="CDD" id="cd00761">
    <property type="entry name" value="Glyco_tranf_GTA_type"/>
    <property type="match status" value="1"/>
</dbReference>
<keyword evidence="2" id="KW-0808">Transferase</keyword>
<keyword evidence="1" id="KW-0328">Glycosyltransferase</keyword>
<proteinExistence type="predicted"/>
<accession>A0ABX2AQM8</accession>
<protein>
    <submittedName>
        <fullName evidence="4">Glycosyltransferase</fullName>
    </submittedName>
</protein>
<evidence type="ECO:0000259" key="3">
    <source>
        <dbReference type="Pfam" id="PF00535"/>
    </source>
</evidence>
<dbReference type="InterPro" id="IPR029044">
    <property type="entry name" value="Nucleotide-diphossugar_trans"/>
</dbReference>
<evidence type="ECO:0000256" key="2">
    <source>
        <dbReference type="ARBA" id="ARBA00022679"/>
    </source>
</evidence>
<dbReference type="PANTHER" id="PTHR22916">
    <property type="entry name" value="GLYCOSYLTRANSFERASE"/>
    <property type="match status" value="1"/>
</dbReference>
<dbReference type="Gene3D" id="3.90.550.10">
    <property type="entry name" value="Spore Coat Polysaccharide Biosynthesis Protein SpsA, Chain A"/>
    <property type="match status" value="1"/>
</dbReference>
<dbReference type="Pfam" id="PF00535">
    <property type="entry name" value="Glycos_transf_2"/>
    <property type="match status" value="1"/>
</dbReference>
<evidence type="ECO:0000256" key="1">
    <source>
        <dbReference type="ARBA" id="ARBA00022676"/>
    </source>
</evidence>
<dbReference type="InterPro" id="IPR001173">
    <property type="entry name" value="Glyco_trans_2-like"/>
</dbReference>
<evidence type="ECO:0000313" key="5">
    <source>
        <dbReference type="Proteomes" id="UP000714420"/>
    </source>
</evidence>
<feature type="domain" description="Glycosyltransferase 2-like" evidence="3">
    <location>
        <begin position="3"/>
        <end position="106"/>
    </location>
</feature>
<organism evidence="4 5">
    <name type="scientific">Xylanibacter muris</name>
    <dbReference type="NCBI Taxonomy" id="2736290"/>
    <lineage>
        <taxon>Bacteria</taxon>
        <taxon>Pseudomonadati</taxon>
        <taxon>Bacteroidota</taxon>
        <taxon>Bacteroidia</taxon>
        <taxon>Bacteroidales</taxon>
        <taxon>Prevotellaceae</taxon>
        <taxon>Xylanibacter</taxon>
    </lineage>
</organism>
<dbReference type="Proteomes" id="UP000714420">
    <property type="component" value="Unassembled WGS sequence"/>
</dbReference>
<dbReference type="PANTHER" id="PTHR22916:SF51">
    <property type="entry name" value="GLYCOSYLTRANSFERASE EPSH-RELATED"/>
    <property type="match status" value="1"/>
</dbReference>
<dbReference type="EMBL" id="JABKKF010000011">
    <property type="protein sequence ID" value="NPD92852.1"/>
    <property type="molecule type" value="Genomic_DNA"/>
</dbReference>
<name>A0ABX2AQM8_9BACT</name>
<sequence length="288" mass="32822">MNRCVESILAQDIDDIEVILVDDGSSDGSSGKCDLWAETDSRIKVIHKENGGLSDARNTGIINARGEYITFVDSDDFLSAGTYCGVMRDMLDNPDCDIVEFPVCRIYKGGKCDSIHFPKKVYDNIEDYWLSAKAYLHTYAWNKIYKRRLFDDVRFPVGKIFEDVCTYPLLLRKVSKVLMSEAGQYNYCYNENGITATDDGSGLEILVDEHWRIYNVLSVKADRKRDYYMHILDMQIAVCRFTGKSPVIDGIKVSLCGLSLRHVIKALILNVFGIRVVCRVFVRRLFVV</sequence>
<dbReference type="SUPFAM" id="SSF53448">
    <property type="entry name" value="Nucleotide-diphospho-sugar transferases"/>
    <property type="match status" value="1"/>
</dbReference>
<reference evidence="4 5" key="1">
    <citation type="submission" date="2020-05" db="EMBL/GenBank/DDBJ databases">
        <title>Distinct polysaccharide utilization as determinants for interspecies competition between intestinal Prevotella spp.</title>
        <authorList>
            <person name="Galvez E.J.C."/>
            <person name="Iljazovic A."/>
            <person name="Strowig T."/>
        </authorList>
    </citation>
    <scope>NUCLEOTIDE SEQUENCE [LARGE SCALE GENOMIC DNA]</scope>
    <source>
        <strain evidence="4 5">PMUR</strain>
    </source>
</reference>